<gene>
    <name evidence="2" type="ORF">J2Z56_000502</name>
    <name evidence="3" type="ORF">J2Z57_001552</name>
</gene>
<dbReference type="CDD" id="cd09618">
    <property type="entry name" value="CBM9_like_2"/>
    <property type="match status" value="1"/>
</dbReference>
<name>A0A9X1C829_9FLAO</name>
<dbReference type="AlphaFoldDB" id="A0A9X1C829"/>
<organism evidence="2 4">
    <name type="scientific">Formosa algae</name>
    <dbReference type="NCBI Taxonomy" id="225843"/>
    <lineage>
        <taxon>Bacteria</taxon>
        <taxon>Pseudomonadati</taxon>
        <taxon>Bacteroidota</taxon>
        <taxon>Flavobacteriia</taxon>
        <taxon>Flavobacteriales</taxon>
        <taxon>Flavobacteriaceae</taxon>
        <taxon>Formosa</taxon>
    </lineage>
</organism>
<sequence length="748" mass="85103">MRKPLLLSSPTFQFLICVFGIVFSSQMFGQKEINVKYVSGDSFKIDGVLDEPMWQNAIPTSNFTEYFPTDNKETAYQTEISMLYNEAYLYVAIKGYAPGEQYKTPSYERDYSISGADIVNLMFDTYSDRTNAFLFGINPFGVLREGIIYGGGVDGDLDLNWHTKWIGESKIYEGYFISEVKIPMSAFKFKEGVDRWKFNTMRSDTQSNTKSSWSKVPQNLNQFNQGFFGDLIFERPLKQTKSPISVIPYVTPSFNKDYVNNEESFEFKAGFDAKIPVKNSFMLDLTVNPDFSSEDVAASQNNVTQFEIKQDETRQFFIDNGDLFNGFGDTNNALPFYSRRIGVDTDNDGNTVIVDVNAGAKFTGKINNKLRIGALDVQTGGGKGDYIPANNNLIVAAEHKILKKSNVSAFFVNRQATNYDDVYEGVPDSISRKTRYNRVVGSDFNFFSEDNTIDALVYVHKSFTPGISTNAISAGTDLNVEKRKYSLGLTTQYVDEGFQSDLGYTKRVDILRANPNAKFRLYPENGTINTIEFSASNNSYWRASDDLSPREIYNAAYVKFNFTSGAMLSLTGNNSFIRLSKAFDPVGTSDDAISLPIGDYNYNDLELGFQSDKRNALWTEGSAMYGAFYNGHKFTADVTFQYRFQPYFTLELQAQYDDIQLPEPYSTDQLWYLGPTFNFTFTKSLFFKTDIQYSSQAESFLLVSRLQWRYAPLSDIFLTYNDVKTTSPYEPVQKGIYLKINYWFDINR</sequence>
<dbReference type="EMBL" id="JAUSUU010000004">
    <property type="protein sequence ID" value="MDQ0335106.1"/>
    <property type="molecule type" value="Genomic_DNA"/>
</dbReference>
<evidence type="ECO:0000313" key="3">
    <source>
        <dbReference type="EMBL" id="MDQ0335106.1"/>
    </source>
</evidence>
<evidence type="ECO:0000313" key="5">
    <source>
        <dbReference type="Proteomes" id="UP001231587"/>
    </source>
</evidence>
<evidence type="ECO:0000259" key="1">
    <source>
        <dbReference type="Pfam" id="PF19313"/>
    </source>
</evidence>
<accession>A0A9X1C829</accession>
<reference evidence="2" key="1">
    <citation type="submission" date="2021-03" db="EMBL/GenBank/DDBJ databases">
        <title>Genomic Encyclopedia of Type Strains, Phase IV (KMG-IV): sequencing the most valuable type-strain genomes for metagenomic binning, comparative biology and taxonomic classification.</title>
        <authorList>
            <person name="Goeker M."/>
        </authorList>
    </citation>
    <scope>NUCLEOTIDE SEQUENCE</scope>
    <source>
        <strain evidence="2">DSM 15523</strain>
        <strain evidence="3 5">DSM 16476</strain>
    </source>
</reference>
<comment type="caution">
    <text evidence="2">The sequence shown here is derived from an EMBL/GenBank/DDBJ whole genome shotgun (WGS) entry which is preliminary data.</text>
</comment>
<evidence type="ECO:0000313" key="2">
    <source>
        <dbReference type="EMBL" id="MBP1838606.1"/>
    </source>
</evidence>
<dbReference type="Proteomes" id="UP001138672">
    <property type="component" value="Unassembled WGS sequence"/>
</dbReference>
<proteinExistence type="predicted"/>
<dbReference type="SUPFAM" id="SSF49344">
    <property type="entry name" value="CBD9-like"/>
    <property type="match status" value="1"/>
</dbReference>
<dbReference type="OrthoDB" id="9786766at2"/>
<dbReference type="RefSeq" id="WP_157486392.1">
    <property type="nucleotide sequence ID" value="NZ_JAGGJQ010000001.1"/>
</dbReference>
<protein>
    <recommendedName>
        <fullName evidence="1">DUF5916 domain-containing protein</fullName>
    </recommendedName>
</protein>
<feature type="domain" description="DUF5916" evidence="1">
    <location>
        <begin position="245"/>
        <end position="665"/>
    </location>
</feature>
<keyword evidence="5" id="KW-1185">Reference proteome</keyword>
<dbReference type="Pfam" id="PF19313">
    <property type="entry name" value="DUF5916"/>
    <property type="match status" value="1"/>
</dbReference>
<dbReference type="EMBL" id="JAGGJQ010000001">
    <property type="protein sequence ID" value="MBP1838606.1"/>
    <property type="molecule type" value="Genomic_DNA"/>
</dbReference>
<dbReference type="Proteomes" id="UP001231587">
    <property type="component" value="Unassembled WGS sequence"/>
</dbReference>
<dbReference type="Gene3D" id="2.60.40.1190">
    <property type="match status" value="1"/>
</dbReference>
<evidence type="ECO:0000313" key="4">
    <source>
        <dbReference type="Proteomes" id="UP001138672"/>
    </source>
</evidence>
<dbReference type="InterPro" id="IPR045670">
    <property type="entry name" value="DUF5916"/>
</dbReference>